<dbReference type="InterPro" id="IPR006640">
    <property type="entry name" value="SprT-like_domain"/>
</dbReference>
<keyword evidence="3" id="KW-0614">Plasmid</keyword>
<dbReference type="AlphaFoldDB" id="B1MA77"/>
<evidence type="ECO:0000256" key="1">
    <source>
        <dbReference type="SAM" id="MobiDB-lite"/>
    </source>
</evidence>
<dbReference type="HOGENOM" id="CLU_068645_0_0_5"/>
<dbReference type="KEGG" id="mrd:Mrad2831_6488"/>
<protein>
    <recommendedName>
        <fullName evidence="2">SprT-like domain-containing protein</fullName>
    </recommendedName>
</protein>
<sequence length="244" mass="26696">MIQPEDESARSDPTLDGELPSPDEPVAVVSYDTTDPTSGTYCGLTEAFAFFNARLFSGRLPHCLITLQRRRKAYGYFANARFTARDGSRLTDEIALNPSHFAERSVEETLSTLVHEMVHLEQEHFGTPPRSSYHNAEWARMMRAVGLIPSATGEPGGKEWGQRVSHFVEPGGRFARACAELLGLHRGIVPYVDADDAAARGTREKKAASKTRYTCPDCGVNAWAKPGTRLACGVCTVPLVVGQL</sequence>
<geneLocation type="plasmid" evidence="3 4">
    <name>pMRAD06</name>
</geneLocation>
<evidence type="ECO:0000313" key="3">
    <source>
        <dbReference type="EMBL" id="ACB28402.1"/>
    </source>
</evidence>
<reference evidence="3 4" key="1">
    <citation type="submission" date="2008-03" db="EMBL/GenBank/DDBJ databases">
        <title>Complete sequence of plasmid6 of Methylobacterium radiotolerans JCM 2831.</title>
        <authorList>
            <consortium name="US DOE Joint Genome Institute"/>
            <person name="Copeland A."/>
            <person name="Lucas S."/>
            <person name="Lapidus A."/>
            <person name="Glavina del Rio T."/>
            <person name="Dalin E."/>
            <person name="Tice H."/>
            <person name="Bruce D."/>
            <person name="Goodwin L."/>
            <person name="Pitluck S."/>
            <person name="Kiss H."/>
            <person name="Brettin T."/>
            <person name="Detter J.C."/>
            <person name="Han C."/>
            <person name="Kuske C.R."/>
            <person name="Schmutz J."/>
            <person name="Larimer F."/>
            <person name="Land M."/>
            <person name="Hauser L."/>
            <person name="Kyrpides N."/>
            <person name="Mikhailova N."/>
            <person name="Marx C.J."/>
            <person name="Richardson P."/>
        </authorList>
    </citation>
    <scope>NUCLEOTIDE SEQUENCE [LARGE SCALE GENOMIC DNA]</scope>
    <source>
        <strain evidence="4">ATCC 27329 / DSM 1819 / JCM 2831 / NBRC 15690 / NCIMB 10815 / 0-1</strain>
        <plasmid evidence="4">Plasmid pMRAD06</plasmid>
    </source>
</reference>
<feature type="region of interest" description="Disordered" evidence="1">
    <location>
        <begin position="1"/>
        <end position="27"/>
    </location>
</feature>
<dbReference type="PATRIC" id="fig|426355.14.peg.10"/>
<proteinExistence type="predicted"/>
<dbReference type="EMBL" id="CP001007">
    <property type="protein sequence ID" value="ACB28402.1"/>
    <property type="molecule type" value="Genomic_DNA"/>
</dbReference>
<accession>B1MA77</accession>
<dbReference type="Proteomes" id="UP000006589">
    <property type="component" value="Plasmid pMRAD06"/>
</dbReference>
<gene>
    <name evidence="3" type="ordered locus">Mrad2831_6488</name>
</gene>
<evidence type="ECO:0000313" key="4">
    <source>
        <dbReference type="Proteomes" id="UP000006589"/>
    </source>
</evidence>
<name>B1MA77_METRJ</name>
<feature type="domain" description="SprT-like" evidence="2">
    <location>
        <begin position="45"/>
        <end position="146"/>
    </location>
</feature>
<evidence type="ECO:0000259" key="2">
    <source>
        <dbReference type="Pfam" id="PF10263"/>
    </source>
</evidence>
<dbReference type="Pfam" id="PF10263">
    <property type="entry name" value="SprT-like"/>
    <property type="match status" value="1"/>
</dbReference>
<dbReference type="GO" id="GO:0006950">
    <property type="term" value="P:response to stress"/>
    <property type="evidence" value="ECO:0007669"/>
    <property type="project" value="UniProtKB-ARBA"/>
</dbReference>
<organism evidence="3 4">
    <name type="scientific">Methylobacterium radiotolerans (strain ATCC 27329 / DSM 1819 / JCM 2831 / NBRC 15690 / NCIMB 10815 / 0-1)</name>
    <dbReference type="NCBI Taxonomy" id="426355"/>
    <lineage>
        <taxon>Bacteria</taxon>
        <taxon>Pseudomonadati</taxon>
        <taxon>Pseudomonadota</taxon>
        <taxon>Alphaproteobacteria</taxon>
        <taxon>Hyphomicrobiales</taxon>
        <taxon>Methylobacteriaceae</taxon>
        <taxon>Methylobacterium</taxon>
    </lineage>
</organism>